<evidence type="ECO:0000313" key="2">
    <source>
        <dbReference type="EMBL" id="KIL39103.1"/>
    </source>
</evidence>
<evidence type="ECO:0000256" key="1">
    <source>
        <dbReference type="SAM" id="Phobius"/>
    </source>
</evidence>
<keyword evidence="1" id="KW-1133">Transmembrane helix</keyword>
<protein>
    <submittedName>
        <fullName evidence="2">Uncharacterized protein</fullName>
    </submittedName>
</protein>
<comment type="caution">
    <text evidence="2">The sequence shown here is derived from an EMBL/GenBank/DDBJ whole genome shotgun (WGS) entry which is preliminary data.</text>
</comment>
<feature type="transmembrane region" description="Helical" evidence="1">
    <location>
        <begin position="70"/>
        <end position="93"/>
    </location>
</feature>
<organism evidence="2 3">
    <name type="scientific">Gordoniibacillus kamchatkensis</name>
    <dbReference type="NCBI Taxonomy" id="1590651"/>
    <lineage>
        <taxon>Bacteria</taxon>
        <taxon>Bacillati</taxon>
        <taxon>Bacillota</taxon>
        <taxon>Bacilli</taxon>
        <taxon>Bacillales</taxon>
        <taxon>Paenibacillaceae</taxon>
        <taxon>Gordoniibacillus</taxon>
    </lineage>
</organism>
<keyword evidence="3" id="KW-1185">Reference proteome</keyword>
<keyword evidence="1" id="KW-0812">Transmembrane</keyword>
<keyword evidence="1" id="KW-0472">Membrane</keyword>
<dbReference type="RefSeq" id="WP_041049728.1">
    <property type="nucleotide sequence ID" value="NZ_JXAK01000043.1"/>
</dbReference>
<proteinExistence type="predicted"/>
<dbReference type="EMBL" id="JXAK01000043">
    <property type="protein sequence ID" value="KIL39103.1"/>
    <property type="molecule type" value="Genomic_DNA"/>
</dbReference>
<gene>
    <name evidence="2" type="ORF">SD70_21955</name>
</gene>
<evidence type="ECO:0000313" key="3">
    <source>
        <dbReference type="Proteomes" id="UP000031967"/>
    </source>
</evidence>
<reference evidence="2 3" key="1">
    <citation type="submission" date="2014-12" db="EMBL/GenBank/DDBJ databases">
        <title>Draft genome sequence of Paenibacillus kamchatkensis strain B-2647.</title>
        <authorList>
            <person name="Karlyshev A.V."/>
            <person name="Kudryashova E.B."/>
        </authorList>
    </citation>
    <scope>NUCLEOTIDE SEQUENCE [LARGE SCALE GENOMIC DNA]</scope>
    <source>
        <strain evidence="2 3">VKM B-2647</strain>
    </source>
</reference>
<feature type="transmembrane region" description="Helical" evidence="1">
    <location>
        <begin position="12"/>
        <end position="33"/>
    </location>
</feature>
<feature type="transmembrane region" description="Helical" evidence="1">
    <location>
        <begin position="40"/>
        <end position="64"/>
    </location>
</feature>
<accession>A0ABR5ADK3</accession>
<name>A0ABR5ADK3_9BACL</name>
<dbReference type="Proteomes" id="UP000031967">
    <property type="component" value="Unassembled WGS sequence"/>
</dbReference>
<sequence length="101" mass="10831">MTNETVKWLSRIQLVIEVVVAAGFLLGLIPFVYAWSGGFVLPLTVISLVLAFVLGNGTGLYTIINVVLALLSFVPVLGFVTRIAGAFVSLLSINAIRRRIG</sequence>